<evidence type="ECO:0000313" key="3">
    <source>
        <dbReference type="Proteomes" id="UP001159363"/>
    </source>
</evidence>
<name>A0ABQ9GYH1_9NEOP</name>
<dbReference type="PANTHER" id="PTHR46599">
    <property type="entry name" value="PIGGYBAC TRANSPOSABLE ELEMENT-DERIVED PROTEIN 4"/>
    <property type="match status" value="1"/>
</dbReference>
<gene>
    <name evidence="2" type="ORF">PR048_021522</name>
</gene>
<dbReference type="InterPro" id="IPR029526">
    <property type="entry name" value="PGBD"/>
</dbReference>
<proteinExistence type="predicted"/>
<dbReference type="Proteomes" id="UP001159363">
    <property type="component" value="Chromosome 7"/>
</dbReference>
<protein>
    <recommendedName>
        <fullName evidence="1">PiggyBac transposable element-derived protein domain-containing protein</fullName>
    </recommendedName>
</protein>
<dbReference type="Pfam" id="PF13843">
    <property type="entry name" value="DDE_Tnp_1_7"/>
    <property type="match status" value="2"/>
</dbReference>
<evidence type="ECO:0000313" key="2">
    <source>
        <dbReference type="EMBL" id="KAJ8877070.1"/>
    </source>
</evidence>
<organism evidence="2 3">
    <name type="scientific">Dryococelus australis</name>
    <dbReference type="NCBI Taxonomy" id="614101"/>
    <lineage>
        <taxon>Eukaryota</taxon>
        <taxon>Metazoa</taxon>
        <taxon>Ecdysozoa</taxon>
        <taxon>Arthropoda</taxon>
        <taxon>Hexapoda</taxon>
        <taxon>Insecta</taxon>
        <taxon>Pterygota</taxon>
        <taxon>Neoptera</taxon>
        <taxon>Polyneoptera</taxon>
        <taxon>Phasmatodea</taxon>
        <taxon>Verophasmatodea</taxon>
        <taxon>Anareolatae</taxon>
        <taxon>Phasmatidae</taxon>
        <taxon>Eurycanthinae</taxon>
        <taxon>Dryococelus</taxon>
    </lineage>
</organism>
<sequence length="164" mass="18961">MIDDTLQGKSMLTQYIPNKPIKRGYEVWVFADDKEYVYKSQIYSGKGRSTGFLKIGITENTQKKRCIHANGTVNTTREDLAKLEADKELQRGDYDWVTSHQKTVQFKRKAKRYVNLLFNFHNLEDTCEVVRKEINGTTINVPCPKALLDYNKCMKCVGKADQLK</sequence>
<dbReference type="EMBL" id="JARBHB010000008">
    <property type="protein sequence ID" value="KAJ8877070.1"/>
    <property type="molecule type" value="Genomic_DNA"/>
</dbReference>
<dbReference type="PANTHER" id="PTHR46599:SF3">
    <property type="entry name" value="PIGGYBAC TRANSPOSABLE ELEMENT-DERIVED PROTEIN 4"/>
    <property type="match status" value="1"/>
</dbReference>
<feature type="domain" description="PiggyBac transposable element-derived protein" evidence="1">
    <location>
        <begin position="12"/>
        <end position="49"/>
    </location>
</feature>
<evidence type="ECO:0000259" key="1">
    <source>
        <dbReference type="Pfam" id="PF13843"/>
    </source>
</evidence>
<reference evidence="2 3" key="1">
    <citation type="submission" date="2023-02" db="EMBL/GenBank/DDBJ databases">
        <title>LHISI_Scaffold_Assembly.</title>
        <authorList>
            <person name="Stuart O.P."/>
            <person name="Cleave R."/>
            <person name="Magrath M.J.L."/>
            <person name="Mikheyev A.S."/>
        </authorList>
    </citation>
    <scope>NUCLEOTIDE SEQUENCE [LARGE SCALE GENOMIC DNA]</scope>
    <source>
        <strain evidence="2">Daus_M_001</strain>
        <tissue evidence="2">Leg muscle</tissue>
    </source>
</reference>
<keyword evidence="3" id="KW-1185">Reference proteome</keyword>
<comment type="caution">
    <text evidence="2">The sequence shown here is derived from an EMBL/GenBank/DDBJ whole genome shotgun (WGS) entry which is preliminary data.</text>
</comment>
<accession>A0ABQ9GYH1</accession>
<feature type="domain" description="PiggyBac transposable element-derived protein" evidence="1">
    <location>
        <begin position="63"/>
        <end position="163"/>
    </location>
</feature>